<gene>
    <name evidence="2" type="ORF">Q0590_31045</name>
</gene>
<evidence type="ECO:0000256" key="1">
    <source>
        <dbReference type="SAM" id="MobiDB-lite"/>
    </source>
</evidence>
<name>A0ABT8RF59_9BACT</name>
<dbReference type="RefSeq" id="WP_302041549.1">
    <property type="nucleotide sequence ID" value="NZ_JAUKPO010000035.1"/>
</dbReference>
<dbReference type="Proteomes" id="UP001168528">
    <property type="component" value="Unassembled WGS sequence"/>
</dbReference>
<accession>A0ABT8RF59</accession>
<feature type="region of interest" description="Disordered" evidence="1">
    <location>
        <begin position="104"/>
        <end position="129"/>
    </location>
</feature>
<proteinExistence type="predicted"/>
<feature type="compositionally biased region" description="Polar residues" evidence="1">
    <location>
        <begin position="12"/>
        <end position="48"/>
    </location>
</feature>
<dbReference type="EMBL" id="JAUKPO010000035">
    <property type="protein sequence ID" value="MDO1450751.1"/>
    <property type="molecule type" value="Genomic_DNA"/>
</dbReference>
<evidence type="ECO:0000313" key="2">
    <source>
        <dbReference type="EMBL" id="MDO1450751.1"/>
    </source>
</evidence>
<reference evidence="2" key="1">
    <citation type="submission" date="2023-07" db="EMBL/GenBank/DDBJ databases">
        <title>The genome sequence of Rhodocytophaga aerolata KACC 12507.</title>
        <authorList>
            <person name="Zhang X."/>
        </authorList>
    </citation>
    <scope>NUCLEOTIDE SEQUENCE</scope>
    <source>
        <strain evidence="2">KACC 12507</strain>
    </source>
</reference>
<keyword evidence="3" id="KW-1185">Reference proteome</keyword>
<sequence length="129" mass="14995">MNNEKKGFKNTLRASLQNSTNPSTDEINNMEITDSPYNTNKSDNTINTGREDKKNKPIQILEPVKPVKLTMEVTAEYAELLEREAFWERMTLKAIMAEMLEHRYQGKKFKPIPENKRPTKRGPKKKSQL</sequence>
<organism evidence="2 3">
    <name type="scientific">Rhodocytophaga aerolata</name>
    <dbReference type="NCBI Taxonomy" id="455078"/>
    <lineage>
        <taxon>Bacteria</taxon>
        <taxon>Pseudomonadati</taxon>
        <taxon>Bacteroidota</taxon>
        <taxon>Cytophagia</taxon>
        <taxon>Cytophagales</taxon>
        <taxon>Rhodocytophagaceae</taxon>
        <taxon>Rhodocytophaga</taxon>
    </lineage>
</organism>
<feature type="compositionally biased region" description="Basic residues" evidence="1">
    <location>
        <begin position="118"/>
        <end position="129"/>
    </location>
</feature>
<evidence type="ECO:0000313" key="3">
    <source>
        <dbReference type="Proteomes" id="UP001168528"/>
    </source>
</evidence>
<protein>
    <submittedName>
        <fullName evidence="2">Uncharacterized protein</fullName>
    </submittedName>
</protein>
<feature type="region of interest" description="Disordered" evidence="1">
    <location>
        <begin position="1"/>
        <end position="54"/>
    </location>
</feature>
<comment type="caution">
    <text evidence="2">The sequence shown here is derived from an EMBL/GenBank/DDBJ whole genome shotgun (WGS) entry which is preliminary data.</text>
</comment>